<sequence>MCGNMTSVAGSIASYWFMPAAEAIAAVMDSSSLSFWSWTLITLPVSLAASALSSVCVYYGSLHASDNQLNAQAERIICCYAKLRLNRLEKYKIFELIILLFWIGYSGITLGCRFIQRQ</sequence>
<protein>
    <submittedName>
        <fullName evidence="2">Uncharacterized protein</fullName>
    </submittedName>
</protein>
<gene>
    <name evidence="2" type="ORF">V5799_015886</name>
</gene>
<organism evidence="2 3">
    <name type="scientific">Amblyomma americanum</name>
    <name type="common">Lone star tick</name>
    <dbReference type="NCBI Taxonomy" id="6943"/>
    <lineage>
        <taxon>Eukaryota</taxon>
        <taxon>Metazoa</taxon>
        <taxon>Ecdysozoa</taxon>
        <taxon>Arthropoda</taxon>
        <taxon>Chelicerata</taxon>
        <taxon>Arachnida</taxon>
        <taxon>Acari</taxon>
        <taxon>Parasitiformes</taxon>
        <taxon>Ixodida</taxon>
        <taxon>Ixodoidea</taxon>
        <taxon>Ixodidae</taxon>
        <taxon>Amblyomminae</taxon>
        <taxon>Amblyomma</taxon>
    </lineage>
</organism>
<accession>A0AAQ4F6K2</accession>
<name>A0AAQ4F6K2_AMBAM</name>
<feature type="transmembrane region" description="Helical" evidence="1">
    <location>
        <begin position="93"/>
        <end position="116"/>
    </location>
</feature>
<keyword evidence="1" id="KW-1133">Transmembrane helix</keyword>
<evidence type="ECO:0000313" key="2">
    <source>
        <dbReference type="EMBL" id="KAK8782774.1"/>
    </source>
</evidence>
<feature type="transmembrane region" description="Helical" evidence="1">
    <location>
        <begin position="35"/>
        <end position="59"/>
    </location>
</feature>
<evidence type="ECO:0000256" key="1">
    <source>
        <dbReference type="SAM" id="Phobius"/>
    </source>
</evidence>
<dbReference type="AlphaFoldDB" id="A0AAQ4F6K2"/>
<reference evidence="2 3" key="1">
    <citation type="journal article" date="2023" name="Arcadia Sci">
        <title>De novo assembly of a long-read Amblyomma americanum tick genome.</title>
        <authorList>
            <person name="Chou S."/>
            <person name="Poskanzer K.E."/>
            <person name="Rollins M."/>
            <person name="Thuy-Boun P.S."/>
        </authorList>
    </citation>
    <scope>NUCLEOTIDE SEQUENCE [LARGE SCALE GENOMIC DNA]</scope>
    <source>
        <strain evidence="2">F_SG_1</strain>
        <tissue evidence="2">Salivary glands</tissue>
    </source>
</reference>
<keyword evidence="1" id="KW-0472">Membrane</keyword>
<dbReference type="Proteomes" id="UP001321473">
    <property type="component" value="Unassembled WGS sequence"/>
</dbReference>
<keyword evidence="3" id="KW-1185">Reference proteome</keyword>
<dbReference type="EMBL" id="JARKHS020006297">
    <property type="protein sequence ID" value="KAK8782774.1"/>
    <property type="molecule type" value="Genomic_DNA"/>
</dbReference>
<evidence type="ECO:0000313" key="3">
    <source>
        <dbReference type="Proteomes" id="UP001321473"/>
    </source>
</evidence>
<keyword evidence="1" id="KW-0812">Transmembrane</keyword>
<proteinExistence type="predicted"/>
<comment type="caution">
    <text evidence="2">The sequence shown here is derived from an EMBL/GenBank/DDBJ whole genome shotgun (WGS) entry which is preliminary data.</text>
</comment>